<dbReference type="GO" id="GO:0003677">
    <property type="term" value="F:DNA binding"/>
    <property type="evidence" value="ECO:0007669"/>
    <property type="project" value="InterPro"/>
</dbReference>
<dbReference type="Pfam" id="PF01555">
    <property type="entry name" value="N6_N4_Mtase"/>
    <property type="match status" value="1"/>
</dbReference>
<dbReference type="EMBL" id="BARU01029782">
    <property type="protein sequence ID" value="GAH70916.1"/>
    <property type="molecule type" value="Genomic_DNA"/>
</dbReference>
<gene>
    <name evidence="6" type="ORF">S03H2_47331</name>
</gene>
<accession>X1HLA3</accession>
<comment type="similarity">
    <text evidence="1">Belongs to the N(4)/N(6)-methyltransferase family.</text>
</comment>
<dbReference type="PRINTS" id="PR00506">
    <property type="entry name" value="D21N6MTFRASE"/>
</dbReference>
<dbReference type="InterPro" id="IPR002295">
    <property type="entry name" value="N4/N6-MTase_EcoPI_Mod-like"/>
</dbReference>
<keyword evidence="4" id="KW-0949">S-adenosyl-L-methionine</keyword>
<dbReference type="InterPro" id="IPR002941">
    <property type="entry name" value="DNA_methylase_N4/N6"/>
</dbReference>
<evidence type="ECO:0000313" key="6">
    <source>
        <dbReference type="EMBL" id="GAH70916.1"/>
    </source>
</evidence>
<evidence type="ECO:0000256" key="2">
    <source>
        <dbReference type="ARBA" id="ARBA00022603"/>
    </source>
</evidence>
<dbReference type="InterPro" id="IPR029063">
    <property type="entry name" value="SAM-dependent_MTases_sf"/>
</dbReference>
<dbReference type="PROSITE" id="PS00092">
    <property type="entry name" value="N6_MTASE"/>
    <property type="match status" value="1"/>
</dbReference>
<proteinExistence type="inferred from homology"/>
<evidence type="ECO:0000256" key="4">
    <source>
        <dbReference type="ARBA" id="ARBA00022691"/>
    </source>
</evidence>
<dbReference type="Gene3D" id="3.40.50.150">
    <property type="entry name" value="Vaccinia Virus protein VP39"/>
    <property type="match status" value="1"/>
</dbReference>
<evidence type="ECO:0000259" key="5">
    <source>
        <dbReference type="Pfam" id="PF01555"/>
    </source>
</evidence>
<comment type="caution">
    <text evidence="6">The sequence shown here is derived from an EMBL/GenBank/DDBJ whole genome shotgun (WGS) entry which is preliminary data.</text>
</comment>
<evidence type="ECO:0000256" key="1">
    <source>
        <dbReference type="ARBA" id="ARBA00006594"/>
    </source>
</evidence>
<evidence type="ECO:0000256" key="3">
    <source>
        <dbReference type="ARBA" id="ARBA00022679"/>
    </source>
</evidence>
<dbReference type="InterPro" id="IPR002052">
    <property type="entry name" value="DNA_methylase_N6_adenine_CS"/>
</dbReference>
<protein>
    <recommendedName>
        <fullName evidence="5">DNA methylase N-4/N-6 domain-containing protein</fullName>
    </recommendedName>
</protein>
<keyword evidence="2" id="KW-0489">Methyltransferase</keyword>
<reference evidence="6" key="1">
    <citation type="journal article" date="2014" name="Front. Microbiol.">
        <title>High frequency of phylogenetically diverse reductive dehalogenase-homologous genes in deep subseafloor sedimentary metagenomes.</title>
        <authorList>
            <person name="Kawai M."/>
            <person name="Futagami T."/>
            <person name="Toyoda A."/>
            <person name="Takaki Y."/>
            <person name="Nishi S."/>
            <person name="Hori S."/>
            <person name="Arai W."/>
            <person name="Tsubouchi T."/>
            <person name="Morono Y."/>
            <person name="Uchiyama I."/>
            <person name="Ito T."/>
            <person name="Fujiyama A."/>
            <person name="Inagaki F."/>
            <person name="Takami H."/>
        </authorList>
    </citation>
    <scope>NUCLEOTIDE SEQUENCE</scope>
    <source>
        <strain evidence="6">Expedition CK06-06</strain>
    </source>
</reference>
<name>X1HLA3_9ZZZZ</name>
<feature type="domain" description="DNA methylase N-4/N-6" evidence="5">
    <location>
        <begin position="44"/>
        <end position="241"/>
    </location>
</feature>
<dbReference type="GO" id="GO:0032259">
    <property type="term" value="P:methylation"/>
    <property type="evidence" value="ECO:0007669"/>
    <property type="project" value="UniProtKB-KW"/>
</dbReference>
<dbReference type="GO" id="GO:0008170">
    <property type="term" value="F:N-methyltransferase activity"/>
    <property type="evidence" value="ECO:0007669"/>
    <property type="project" value="InterPro"/>
</dbReference>
<organism evidence="6">
    <name type="scientific">marine sediment metagenome</name>
    <dbReference type="NCBI Taxonomy" id="412755"/>
    <lineage>
        <taxon>unclassified sequences</taxon>
        <taxon>metagenomes</taxon>
        <taxon>ecological metagenomes</taxon>
    </lineage>
</organism>
<feature type="non-terminal residue" evidence="6">
    <location>
        <position position="242"/>
    </location>
</feature>
<sequence>MIPPRPYAVYSRRSHVTDPLSGQQWVVIQGDCRQVLTEIPDNCIDMVLTDPPWNVSQNVTIHRSMNPEKYGKYAGKDISLNFGDWDHFESETHYLKFTAEWMEQVVRVVRESGHLIVFFDQDKVTDLIRVATSLGCSRRQHLYWLKSNPVPRARKVDFMIALEHAVWFTKEPRKGATFHYELGQQQNVVRAPIVHHTRRIHPTQKPIAALSTWIRYLSNEGDLVLDPFCGSGATIVAALRLD</sequence>
<dbReference type="AlphaFoldDB" id="X1HLA3"/>
<dbReference type="SUPFAM" id="SSF53335">
    <property type="entry name" value="S-adenosyl-L-methionine-dependent methyltransferases"/>
    <property type="match status" value="1"/>
</dbReference>
<keyword evidence="3" id="KW-0808">Transferase</keyword>